<evidence type="ECO:0000256" key="1">
    <source>
        <dbReference type="ARBA" id="ARBA00006924"/>
    </source>
</evidence>
<evidence type="ECO:0000313" key="6">
    <source>
        <dbReference type="EMBL" id="CAG8977710.1"/>
    </source>
</evidence>
<organism evidence="6 7">
    <name type="scientific">Hymenoscyphus albidus</name>
    <dbReference type="NCBI Taxonomy" id="595503"/>
    <lineage>
        <taxon>Eukaryota</taxon>
        <taxon>Fungi</taxon>
        <taxon>Dikarya</taxon>
        <taxon>Ascomycota</taxon>
        <taxon>Pezizomycotina</taxon>
        <taxon>Leotiomycetes</taxon>
        <taxon>Helotiales</taxon>
        <taxon>Helotiaceae</taxon>
        <taxon>Hymenoscyphus</taxon>
    </lineage>
</organism>
<dbReference type="GO" id="GO:1990414">
    <property type="term" value="P:replication-born double-strand break repair via sister chromatid exchange"/>
    <property type="evidence" value="ECO:0007669"/>
    <property type="project" value="TreeGrafter"/>
</dbReference>
<dbReference type="InterPro" id="IPR026590">
    <property type="entry name" value="Ssirtuin_cat_dom"/>
</dbReference>
<dbReference type="Gene3D" id="3.30.1600.10">
    <property type="entry name" value="SIR2/SIRT2 'Small Domain"/>
    <property type="match status" value="1"/>
</dbReference>
<proteinExistence type="inferred from homology"/>
<dbReference type="GO" id="GO:0031508">
    <property type="term" value="P:pericentric heterochromatin formation"/>
    <property type="evidence" value="ECO:0007669"/>
    <property type="project" value="TreeGrafter"/>
</dbReference>
<dbReference type="PANTHER" id="PTHR11085">
    <property type="entry name" value="NAD-DEPENDENT PROTEIN DEACYLASE SIRTUIN-5, MITOCHONDRIAL-RELATED"/>
    <property type="match status" value="1"/>
</dbReference>
<dbReference type="EMBL" id="CAJVRM010000230">
    <property type="protein sequence ID" value="CAG8977710.1"/>
    <property type="molecule type" value="Genomic_DNA"/>
</dbReference>
<dbReference type="GO" id="GO:0006282">
    <property type="term" value="P:regulation of DNA repair"/>
    <property type="evidence" value="ECO:0007669"/>
    <property type="project" value="TreeGrafter"/>
</dbReference>
<dbReference type="PROSITE" id="PS50305">
    <property type="entry name" value="SIRTUIN"/>
    <property type="match status" value="1"/>
</dbReference>
<dbReference type="InterPro" id="IPR003000">
    <property type="entry name" value="Sirtuin"/>
</dbReference>
<dbReference type="GO" id="GO:0017136">
    <property type="term" value="F:histone deacetylase activity, NAD-dependent"/>
    <property type="evidence" value="ECO:0007669"/>
    <property type="project" value="TreeGrafter"/>
</dbReference>
<keyword evidence="7" id="KW-1185">Reference proteome</keyword>
<protein>
    <recommendedName>
        <fullName evidence="5">Deacetylase sirtuin-type domain-containing protein</fullName>
    </recommendedName>
</protein>
<dbReference type="OrthoDB" id="10569306at2759"/>
<evidence type="ECO:0000256" key="4">
    <source>
        <dbReference type="PROSITE-ProRule" id="PRU00236"/>
    </source>
</evidence>
<dbReference type="InterPro" id="IPR050134">
    <property type="entry name" value="NAD-dep_sirtuin_deacylases"/>
</dbReference>
<comment type="caution">
    <text evidence="4">Lacks conserved residue(s) required for the propagation of feature annotation.</text>
</comment>
<dbReference type="GO" id="GO:0000122">
    <property type="term" value="P:negative regulation of transcription by RNA polymerase II"/>
    <property type="evidence" value="ECO:0007669"/>
    <property type="project" value="TreeGrafter"/>
</dbReference>
<dbReference type="AlphaFoldDB" id="A0A9N9LR91"/>
<comment type="caution">
    <text evidence="6">The sequence shown here is derived from an EMBL/GenBank/DDBJ whole genome shotgun (WGS) entry which is preliminary data.</text>
</comment>
<dbReference type="Proteomes" id="UP000701801">
    <property type="component" value="Unassembled WGS sequence"/>
</dbReference>
<dbReference type="PANTHER" id="PTHR11085:SF15">
    <property type="entry name" value="NAD-DEPENDENT HISTONE DEACETYLASE HST4"/>
    <property type="match status" value="1"/>
</dbReference>
<sequence length="245" mass="27763">MVPTFRSKDGLFSEGGKEMFFHTSTPTEEMQQSRKLGELAEKMIHAVPTPFHHILADLSERGKLHRLYTQNIGELDTCFEYLKADLYEKACFQKVANPHIWTIQLHGGMRTTRCHIAGHIDQLNPQALINGRQETLLCAPCSIRSAEQARKRRKRRKRMGLGLGIKEANIVMYNKNPNDNKSERDTGFIQYDADKVPVDLVIVCGTGATLVGIKDLIKTMSTNRASLWINTEEPPKIPGFTFTHK</sequence>
<name>A0A9N9LR91_9HELO</name>
<dbReference type="GO" id="GO:0005634">
    <property type="term" value="C:nucleus"/>
    <property type="evidence" value="ECO:0007669"/>
    <property type="project" value="TreeGrafter"/>
</dbReference>
<accession>A0A9N9LR91</accession>
<dbReference type="GO" id="GO:0031934">
    <property type="term" value="C:mating-type region heterochromatin"/>
    <property type="evidence" value="ECO:0007669"/>
    <property type="project" value="TreeGrafter"/>
</dbReference>
<reference evidence="6" key="1">
    <citation type="submission" date="2021-07" db="EMBL/GenBank/DDBJ databases">
        <authorList>
            <person name="Durling M."/>
        </authorList>
    </citation>
    <scope>NUCLEOTIDE SEQUENCE</scope>
</reference>
<keyword evidence="2" id="KW-0808">Transferase</keyword>
<dbReference type="GO" id="GO:0070403">
    <property type="term" value="F:NAD+ binding"/>
    <property type="evidence" value="ECO:0007669"/>
    <property type="project" value="InterPro"/>
</dbReference>
<evidence type="ECO:0000256" key="3">
    <source>
        <dbReference type="ARBA" id="ARBA00023027"/>
    </source>
</evidence>
<dbReference type="Pfam" id="PF02146">
    <property type="entry name" value="SIR2"/>
    <property type="match status" value="1"/>
</dbReference>
<gene>
    <name evidence="6" type="ORF">HYALB_00008737</name>
</gene>
<evidence type="ECO:0000256" key="2">
    <source>
        <dbReference type="ARBA" id="ARBA00022679"/>
    </source>
</evidence>
<keyword evidence="3" id="KW-0520">NAD</keyword>
<evidence type="ECO:0000313" key="7">
    <source>
        <dbReference type="Proteomes" id="UP000701801"/>
    </source>
</evidence>
<dbReference type="SUPFAM" id="SSF52467">
    <property type="entry name" value="DHS-like NAD/FAD-binding domain"/>
    <property type="match status" value="1"/>
</dbReference>
<dbReference type="InterPro" id="IPR029035">
    <property type="entry name" value="DHS-like_NAD/FAD-binding_dom"/>
</dbReference>
<evidence type="ECO:0000259" key="5">
    <source>
        <dbReference type="PROSITE" id="PS50305"/>
    </source>
</evidence>
<dbReference type="InterPro" id="IPR026591">
    <property type="entry name" value="Sirtuin_cat_small_dom_sf"/>
</dbReference>
<feature type="domain" description="Deacetylase sirtuin-type" evidence="5">
    <location>
        <begin position="1"/>
        <end position="245"/>
    </location>
</feature>
<dbReference type="Gene3D" id="3.40.50.1220">
    <property type="entry name" value="TPP-binding domain"/>
    <property type="match status" value="1"/>
</dbReference>
<comment type="similarity">
    <text evidence="1">Belongs to the sirtuin family. Class I subfamily.</text>
</comment>